<dbReference type="Pfam" id="PF00646">
    <property type="entry name" value="F-box"/>
    <property type="match status" value="1"/>
</dbReference>
<dbReference type="Proteomes" id="UP000035680">
    <property type="component" value="Unassembled WGS sequence"/>
</dbReference>
<reference evidence="2" key="1">
    <citation type="submission" date="2014-07" db="EMBL/GenBank/DDBJ databases">
        <authorList>
            <person name="Martin A.A"/>
            <person name="De Silva N."/>
        </authorList>
    </citation>
    <scope>NUCLEOTIDE SEQUENCE</scope>
</reference>
<dbReference type="InterPro" id="IPR001810">
    <property type="entry name" value="F-box_dom"/>
</dbReference>
<accession>A0A0K0FC63</accession>
<dbReference type="AlphaFoldDB" id="A0A0K0FC63"/>
<sequence length="518" mass="61416">MNQVKLFLLIINQDHILKHIFTYLSLEDICNFSYTSKLIYKKVQSIKYFKNVNYTSRDDNSCAIDCHGKITQSQIEMFRKISNDSFVLRKFRNSPIKIESVSGDFLARRMSEIGKEVHEFLQTNSWLQKLRFDFTFFISSHAHFIYFFSEIRNDKIKVLEIELGHRINPFFVDCRPPVELENTLLSGFTNLEQIIIYLDGINSNNLSKIFIDAVRNRNIAIETKLTGIDYDDVFVLNLSNSGRKNILGYILENQIPLHIAKGSMMRFRLNINFNEIDRSNLSYIYTLWHDIRSEYQLLDLCNFLQDMINLKSLQIYFRSKIFDITGRRIYYEDLISKNARSFNNLKYLKTLLFSFIDQTNDEEYANFLRKEILDFFKLCPSTVQNLILFGLHSIDDGMVILLSELFPKLKFLFLGKTKKINKDSLKYFKNLKCLATYSTDLLELPETVTCCMVVDSFYFHQRNNRLYKKCLAYYNKSERFTKKYIFNSSIKGTIFFNKFQDCYNIQHYFKEIFSASSF</sequence>
<dbReference type="WBParaSite" id="SVE_0642700.1">
    <property type="protein sequence ID" value="SVE_0642700.1"/>
    <property type="gene ID" value="SVE_0642700"/>
</dbReference>
<feature type="domain" description="F-box" evidence="1">
    <location>
        <begin position="14"/>
        <end position="49"/>
    </location>
</feature>
<protein>
    <submittedName>
        <fullName evidence="3">F-box domain-containing protein</fullName>
    </submittedName>
</protein>
<evidence type="ECO:0000259" key="1">
    <source>
        <dbReference type="Pfam" id="PF00646"/>
    </source>
</evidence>
<dbReference type="InterPro" id="IPR036047">
    <property type="entry name" value="F-box-like_dom_sf"/>
</dbReference>
<evidence type="ECO:0000313" key="3">
    <source>
        <dbReference type="WBParaSite" id="SVE_0642700.1"/>
    </source>
</evidence>
<keyword evidence="2" id="KW-1185">Reference proteome</keyword>
<organism evidence="2 3">
    <name type="scientific">Strongyloides venezuelensis</name>
    <name type="common">Threadworm</name>
    <dbReference type="NCBI Taxonomy" id="75913"/>
    <lineage>
        <taxon>Eukaryota</taxon>
        <taxon>Metazoa</taxon>
        <taxon>Ecdysozoa</taxon>
        <taxon>Nematoda</taxon>
        <taxon>Chromadorea</taxon>
        <taxon>Rhabditida</taxon>
        <taxon>Tylenchina</taxon>
        <taxon>Panagrolaimomorpha</taxon>
        <taxon>Strongyloidoidea</taxon>
        <taxon>Strongyloididae</taxon>
        <taxon>Strongyloides</taxon>
    </lineage>
</organism>
<dbReference type="SUPFAM" id="SSF81383">
    <property type="entry name" value="F-box domain"/>
    <property type="match status" value="1"/>
</dbReference>
<evidence type="ECO:0000313" key="2">
    <source>
        <dbReference type="Proteomes" id="UP000035680"/>
    </source>
</evidence>
<proteinExistence type="predicted"/>
<reference evidence="3" key="2">
    <citation type="submission" date="2015-08" db="UniProtKB">
        <authorList>
            <consortium name="WormBaseParasite"/>
        </authorList>
    </citation>
    <scope>IDENTIFICATION</scope>
</reference>
<name>A0A0K0FC63_STRVS</name>